<dbReference type="InterPro" id="IPR040775">
    <property type="entry name" value="Tail_spike_N"/>
</dbReference>
<dbReference type="EMBL" id="MK972690">
    <property type="protein sequence ID" value="QEI23409.1"/>
    <property type="molecule type" value="Genomic_DNA"/>
</dbReference>
<dbReference type="GO" id="GO:0051701">
    <property type="term" value="P:biological process involved in interaction with host"/>
    <property type="evidence" value="ECO:0007669"/>
    <property type="project" value="UniProtKB-ARBA"/>
</dbReference>
<protein>
    <submittedName>
        <fullName evidence="5">Tailspike protein</fullName>
    </submittedName>
</protein>
<keyword evidence="6" id="KW-1185">Reference proteome</keyword>
<feature type="domain" description="P22 tailspike C-terminal" evidence="3">
    <location>
        <begin position="487"/>
        <end position="1023"/>
    </location>
</feature>
<evidence type="ECO:0000256" key="1">
    <source>
        <dbReference type="ARBA" id="ARBA00004328"/>
    </source>
</evidence>
<dbReference type="Gene3D" id="2.160.20.20">
    <property type="match status" value="1"/>
</dbReference>
<sequence>MANKPTQPLFPLGLETSESSNIKGFNNSGTIEHSPGAVMTFPEDTEVTGLPSSVRYNPDSDEFEGYYENGGWLSLGGGGIRWETLPYAPSSNLLEGRGYLINNTTGTSTVVLPSPTRIGDSVTICDAYGKFATYPLTVSPSGNNLYGSTEDMAITTDNVSATFTWSGPEQGWVITSGVGLGQGRVYSREIFTQILASETSAVTLNTPPTIVDVYADGKRLAESKYSLDGNVITFSPSLPASTELQVIEYTPIQLGNGGGSGSSTITWVYNGGSAIGGETEITLDVVVDDVPAIDINGSRQYKNLGFTFDPLTSKITLAQELDAEDEVVVIINGTPNIYNQIDYTLREVARVTNVKDTEVVYFSVGAVLSGYKVIYDKVTQRSYFIPELPTGTTAVSLSSSAILVHSAGSVDLGALAVSREEYVTLSGTFDSGAVINVKNELLTHTDGKYRWDGELPKTVVSGSTPTTSGGVGLGAWLSVGDAAFRQEANKKFKYSVKLSDYSTLQDAATAAVDGLLIDVDYTFTADESVDFSGKVLIIECKGKFIGDGMLVWNGLGAGSVIKKPHMHTKTTPYTVYRFDANGNWVTDPTQVLASVQQRLDVGYKPNINDLDIWDDLPDNVKNQVAGATLRIMSGDNIIVENPEATFGGYLFTLCNRILVKNPRNFIALESGITFENHHTTAWGTGNWVVGGEIKYGSGSAVLFIRNDGGTDHDGGVRDLISYRVGESGTKTYQNEIGGRSARNYRLVFDNITTIQCYYDGIDVNADTGSPTERVDDYSLAEYPWFHLPTQHIIRNIITRDCMGIGAWWDGQTNIIDNVVTYEAHKEGVFDRGTNNDITNITVVGANKDLTNLNQITCEGGSRLRGINIHAYTTQGYAIYAPSSEVSNVSCAGSGTKKLLCTYISDIQGGNINVQHSANQMTLAMQPAMGGTTNPSLLMTADCQVATPGGEASIVKLSAIQEGVRVGEFQLNRLGFKHMSIPAAPLQLPESALEHNSSIGFFFGSDGALRLLAKKPDGSYVTYTL</sequence>
<comment type="subcellular location">
    <subcellularLocation>
        <location evidence="1">Virion</location>
    </subcellularLocation>
</comment>
<dbReference type="GeneID" id="55819492"/>
<dbReference type="Gene3D" id="2.10.10.80">
    <property type="match status" value="1"/>
</dbReference>
<reference evidence="6" key="1">
    <citation type="submission" date="2019-05" db="EMBL/GenBank/DDBJ databases">
        <title>Salmonella bacteriophage diversity and host specificity revealed by physiological characterization and whole genome sequencing.</title>
        <authorList>
            <person name="Fong K."/>
            <person name="Tremblay D."/>
            <person name="Delaquis P."/>
            <person name="Moineau S."/>
            <person name="Goodridge L."/>
            <person name="Levesque R."/>
            <person name="Wang S."/>
        </authorList>
    </citation>
    <scope>NUCLEOTIDE SEQUENCE [LARGE SCALE GENOMIC DNA]</scope>
</reference>
<proteinExistence type="predicted"/>
<dbReference type="InterPro" id="IPR012332">
    <property type="entry name" value="Autotransporter_pectin_lyase_C"/>
</dbReference>
<dbReference type="Pfam" id="PF09251">
    <property type="entry name" value="PhageP22-tail"/>
    <property type="match status" value="1"/>
</dbReference>
<dbReference type="Proteomes" id="UP000323623">
    <property type="component" value="Segment"/>
</dbReference>
<dbReference type="GO" id="GO:0044423">
    <property type="term" value="C:virion component"/>
    <property type="evidence" value="ECO:0007669"/>
    <property type="project" value="UniProtKB-KW"/>
</dbReference>
<keyword evidence="2" id="KW-0946">Virion</keyword>
<evidence type="ECO:0000259" key="3">
    <source>
        <dbReference type="Pfam" id="PF09251"/>
    </source>
</evidence>
<accession>A0A5C0CBF0</accession>
<dbReference type="RefSeq" id="YP_009889982.1">
    <property type="nucleotide sequence ID" value="NC_049512.1"/>
</dbReference>
<dbReference type="InterPro" id="IPR011050">
    <property type="entry name" value="Pectin_lyase_fold/virulence"/>
</dbReference>
<evidence type="ECO:0000313" key="6">
    <source>
        <dbReference type="Proteomes" id="UP000323623"/>
    </source>
</evidence>
<dbReference type="InterPro" id="IPR015331">
    <property type="entry name" value="P22_tailspike_C"/>
</dbReference>
<name>A0A5C0CBF0_9CAUD</name>
<feature type="domain" description="Tail spike TSP1/Gp66 N-terminal" evidence="4">
    <location>
        <begin position="416"/>
        <end position="481"/>
    </location>
</feature>
<evidence type="ECO:0000313" key="5">
    <source>
        <dbReference type="EMBL" id="QEI23409.1"/>
    </source>
</evidence>
<evidence type="ECO:0000256" key="2">
    <source>
        <dbReference type="ARBA" id="ARBA00022844"/>
    </source>
</evidence>
<dbReference type="Gene3D" id="3.30.2020.50">
    <property type="match status" value="1"/>
</dbReference>
<dbReference type="KEGG" id="vg:55819492"/>
<organism evidence="5 6">
    <name type="scientific">Salmonella phage SE14</name>
    <dbReference type="NCBI Taxonomy" id="2592196"/>
    <lineage>
        <taxon>Viruses</taxon>
        <taxon>Duplodnaviria</taxon>
        <taxon>Heunggongvirae</taxon>
        <taxon>Uroviricota</taxon>
        <taxon>Caudoviricetes</taxon>
        <taxon>Pantevenvirales</taxon>
        <taxon>Ackermannviridae</taxon>
        <taxon>Cvivirinae</taxon>
        <taxon>Kuttervirus</taxon>
        <taxon>Kuttervirus SE14</taxon>
    </lineage>
</organism>
<dbReference type="SUPFAM" id="SSF51126">
    <property type="entry name" value="Pectin lyase-like"/>
    <property type="match status" value="1"/>
</dbReference>
<dbReference type="GO" id="GO:0019058">
    <property type="term" value="P:viral life cycle"/>
    <property type="evidence" value="ECO:0007669"/>
    <property type="project" value="UniProtKB-ARBA"/>
</dbReference>
<dbReference type="Pfam" id="PF18668">
    <property type="entry name" value="Tail_spike_N"/>
    <property type="match status" value="1"/>
</dbReference>
<evidence type="ECO:0000259" key="4">
    <source>
        <dbReference type="Pfam" id="PF18668"/>
    </source>
</evidence>